<proteinExistence type="inferred from homology"/>
<accession>A0ABZ2YTB0</accession>
<reference evidence="13" key="1">
    <citation type="submission" date="2024-03" db="EMBL/GenBank/DDBJ databases">
        <title>Chitinophaga horti sp. nov., isolated from garden soil.</title>
        <authorList>
            <person name="Lee D.S."/>
            <person name="Han D.M."/>
            <person name="Baek J.H."/>
            <person name="Choi D.G."/>
            <person name="Jeon J.H."/>
            <person name="Jeon C.O."/>
        </authorList>
    </citation>
    <scope>NUCLEOTIDE SEQUENCE [LARGE SCALE GENOMIC DNA]</scope>
    <source>
        <strain evidence="13">GPA1</strain>
    </source>
</reference>
<dbReference type="InterPro" id="IPR037066">
    <property type="entry name" value="Plug_dom_sf"/>
</dbReference>
<comment type="subcellular location">
    <subcellularLocation>
        <location evidence="1 8">Cell outer membrane</location>
        <topology evidence="1 8">Multi-pass membrane protein</topology>
    </subcellularLocation>
</comment>
<dbReference type="InterPro" id="IPR023997">
    <property type="entry name" value="TonB-dep_OMP_SusC/RagA_CS"/>
</dbReference>
<keyword evidence="13" id="KW-1185">Reference proteome</keyword>
<keyword evidence="5 9" id="KW-0798">TonB box</keyword>
<dbReference type="NCBIfam" id="TIGR04057">
    <property type="entry name" value="SusC_RagA_signa"/>
    <property type="match status" value="1"/>
</dbReference>
<dbReference type="Pfam" id="PF00593">
    <property type="entry name" value="TonB_dep_Rec_b-barrel"/>
    <property type="match status" value="1"/>
</dbReference>
<evidence type="ECO:0000256" key="4">
    <source>
        <dbReference type="ARBA" id="ARBA00022692"/>
    </source>
</evidence>
<evidence type="ECO:0000256" key="7">
    <source>
        <dbReference type="ARBA" id="ARBA00023237"/>
    </source>
</evidence>
<evidence type="ECO:0000256" key="1">
    <source>
        <dbReference type="ARBA" id="ARBA00004571"/>
    </source>
</evidence>
<dbReference type="PROSITE" id="PS52016">
    <property type="entry name" value="TONB_DEPENDENT_REC_3"/>
    <property type="match status" value="1"/>
</dbReference>
<sequence>MKLVLANSMRYRVMDDRLVVLGNDLDAKQYKRVKGRLTDNKGGPVPGATIVIKGTTKGVASDAEGNFEIEANNSDVLVISMMGFKKMEVPVAGKDEINIVMEADVSGLQEVLVVGYGTQKKANLTGAVASVGGEVLESRPLVNLAQGLQGVVPNLNVNMNNGAPGRGATFNIRGTGSINSGNDAPLVLVDGVVMDPNLINPADVQSVTVLKDAGSAAIYGSRAANGVILITTKNPGKHQPMRLSFNSTYSFNKPTYMPKYINSVDYIRMFREADRTGADGGRTSSEPFTVEDSIRAEAYFRDPANNPTVYVDPNNPNKYRYVGNTDWLDELYPGWAPMWDNSFSLSGGSGKISYVASLGYLKQDGLIKAANQTYNRYNASLRLNAEATSWLDLNFKAALNRSDYNTPNATQFAESSVNDFPFISSDLRPIMPIRHPDGNWAGQGSFTNPFAVMAENGRVKENKTDIWLTGGFTVKLLRNLRVIGDLTWNNYGAGRSIHYKAFKEYGVDGRLIGTYPWTNPDRLIRSAANDGYHAINLYTEYFTTFARNHNLKLMAGYNEEMKKNLSFSATGRNQIDPTMESLTPLNDPTATSLSVGNSMSEWAVRGGFFRANYDFKEKYLLQLTGRYDGTSRYARGKRNVFSPSVSAAWRVSEENFFASAKSWINDLKLRASYGTLPNQLSNNPYPYITFMPTGTTAYLFGNNPGVIVGAPALVSADFTWEKVTTLNFGLDVTALRDRLTASVDVYRRKTTDMITAGRLLPALLGTPSPSRNAADLMNKGWEVALGWKDKIGSEVRYNVSLVMADAQAEITRYENNPNGNIGDRYVGEKWGEIWGFETDGFFTSGDDAAKAQQSQIWSGKWLAGDIRYKDLDGNQRIDRGSSTLTDPGDRKVIGNNTPRYTYGVNLGVAYKGFDLTAFVQGVGKRDYWVDGAYFWGLTSEWSVPMEYHTDYWRPDNTNAYYPRLRFEGGGNFQVQSKYLQNAAYARLKQVTLGYTFPAEWLRVARIQRLRVFATGQNLFTITKMHKAFDPELLGAQSYPLSRTIAFGLQLGL</sequence>
<dbReference type="InterPro" id="IPR000531">
    <property type="entry name" value="Beta-barrel_TonB"/>
</dbReference>
<evidence type="ECO:0000256" key="8">
    <source>
        <dbReference type="PROSITE-ProRule" id="PRU01360"/>
    </source>
</evidence>
<gene>
    <name evidence="12" type="ORF">WJU16_07085</name>
</gene>
<dbReference type="Gene3D" id="2.40.170.20">
    <property type="entry name" value="TonB-dependent receptor, beta-barrel domain"/>
    <property type="match status" value="1"/>
</dbReference>
<keyword evidence="3 8" id="KW-1134">Transmembrane beta strand</keyword>
<feature type="domain" description="TonB-dependent receptor plug" evidence="11">
    <location>
        <begin position="121"/>
        <end position="227"/>
    </location>
</feature>
<dbReference type="InterPro" id="IPR039426">
    <property type="entry name" value="TonB-dep_rcpt-like"/>
</dbReference>
<dbReference type="Gene3D" id="2.170.130.10">
    <property type="entry name" value="TonB-dependent receptor, plug domain"/>
    <property type="match status" value="1"/>
</dbReference>
<evidence type="ECO:0000256" key="2">
    <source>
        <dbReference type="ARBA" id="ARBA00022448"/>
    </source>
</evidence>
<dbReference type="InterPro" id="IPR008969">
    <property type="entry name" value="CarboxyPept-like_regulatory"/>
</dbReference>
<evidence type="ECO:0000313" key="13">
    <source>
        <dbReference type="Proteomes" id="UP001485459"/>
    </source>
</evidence>
<dbReference type="SUPFAM" id="SSF56935">
    <property type="entry name" value="Porins"/>
    <property type="match status" value="1"/>
</dbReference>
<dbReference type="Gene3D" id="2.60.40.1120">
    <property type="entry name" value="Carboxypeptidase-like, regulatory domain"/>
    <property type="match status" value="1"/>
</dbReference>
<dbReference type="Proteomes" id="UP001485459">
    <property type="component" value="Chromosome"/>
</dbReference>
<protein>
    <submittedName>
        <fullName evidence="12">TonB-dependent receptor</fullName>
    </submittedName>
</protein>
<keyword evidence="4 8" id="KW-0812">Transmembrane</keyword>
<keyword evidence="7 8" id="KW-0998">Cell outer membrane</keyword>
<dbReference type="InterPro" id="IPR036942">
    <property type="entry name" value="Beta-barrel_TonB_sf"/>
</dbReference>
<keyword evidence="6 8" id="KW-0472">Membrane</keyword>
<dbReference type="RefSeq" id="WP_341837626.1">
    <property type="nucleotide sequence ID" value="NZ_CP149822.1"/>
</dbReference>
<evidence type="ECO:0000259" key="10">
    <source>
        <dbReference type="Pfam" id="PF00593"/>
    </source>
</evidence>
<keyword evidence="2 8" id="KW-0813">Transport</keyword>
<comment type="similarity">
    <text evidence="8 9">Belongs to the TonB-dependent receptor family.</text>
</comment>
<evidence type="ECO:0000259" key="11">
    <source>
        <dbReference type="Pfam" id="PF07715"/>
    </source>
</evidence>
<dbReference type="SUPFAM" id="SSF49464">
    <property type="entry name" value="Carboxypeptidase regulatory domain-like"/>
    <property type="match status" value="1"/>
</dbReference>
<keyword evidence="12" id="KW-0675">Receptor</keyword>
<evidence type="ECO:0000313" key="12">
    <source>
        <dbReference type="EMBL" id="WZN42797.1"/>
    </source>
</evidence>
<name>A0ABZ2YTB0_9BACT</name>
<dbReference type="InterPro" id="IPR012910">
    <property type="entry name" value="Plug_dom"/>
</dbReference>
<evidence type="ECO:0000256" key="5">
    <source>
        <dbReference type="ARBA" id="ARBA00023077"/>
    </source>
</evidence>
<evidence type="ECO:0000256" key="9">
    <source>
        <dbReference type="RuleBase" id="RU003357"/>
    </source>
</evidence>
<evidence type="ECO:0000256" key="6">
    <source>
        <dbReference type="ARBA" id="ARBA00023136"/>
    </source>
</evidence>
<dbReference type="EMBL" id="CP149822">
    <property type="protein sequence ID" value="WZN42797.1"/>
    <property type="molecule type" value="Genomic_DNA"/>
</dbReference>
<dbReference type="InterPro" id="IPR023996">
    <property type="entry name" value="TonB-dep_OMP_SusC/RagA"/>
</dbReference>
<dbReference type="NCBIfam" id="TIGR04056">
    <property type="entry name" value="OMP_RagA_SusC"/>
    <property type="match status" value="1"/>
</dbReference>
<dbReference type="Pfam" id="PF07715">
    <property type="entry name" value="Plug"/>
    <property type="match status" value="1"/>
</dbReference>
<evidence type="ECO:0000256" key="3">
    <source>
        <dbReference type="ARBA" id="ARBA00022452"/>
    </source>
</evidence>
<organism evidence="12 13">
    <name type="scientific">Chitinophaga pollutisoli</name>
    <dbReference type="NCBI Taxonomy" id="3133966"/>
    <lineage>
        <taxon>Bacteria</taxon>
        <taxon>Pseudomonadati</taxon>
        <taxon>Bacteroidota</taxon>
        <taxon>Chitinophagia</taxon>
        <taxon>Chitinophagales</taxon>
        <taxon>Chitinophagaceae</taxon>
        <taxon>Chitinophaga</taxon>
    </lineage>
</organism>
<dbReference type="Pfam" id="PF13715">
    <property type="entry name" value="CarbopepD_reg_2"/>
    <property type="match status" value="1"/>
</dbReference>
<feature type="domain" description="TonB-dependent receptor-like beta-barrel" evidence="10">
    <location>
        <begin position="330"/>
        <end position="1018"/>
    </location>
</feature>